<dbReference type="SMART" id="SM00349">
    <property type="entry name" value="KRAB"/>
    <property type="match status" value="2"/>
</dbReference>
<dbReference type="Gene3D" id="6.10.140.140">
    <property type="match status" value="2"/>
</dbReference>
<dbReference type="FunFam" id="3.30.160.60:FF:001954">
    <property type="entry name" value="Zinc finger protein 787"/>
    <property type="match status" value="1"/>
</dbReference>
<feature type="domain" description="C2H2-type" evidence="14">
    <location>
        <begin position="945"/>
        <end position="972"/>
    </location>
</feature>
<dbReference type="Pfam" id="PF01352">
    <property type="entry name" value="KRAB"/>
    <property type="match status" value="2"/>
</dbReference>
<dbReference type="OrthoDB" id="9892686at2759"/>
<feature type="domain" description="C2H2-type" evidence="14">
    <location>
        <begin position="833"/>
        <end position="860"/>
    </location>
</feature>
<dbReference type="InterPro" id="IPR013087">
    <property type="entry name" value="Znf_C2H2_type"/>
</dbReference>
<feature type="domain" description="KRAB" evidence="16">
    <location>
        <begin position="675"/>
        <end position="752"/>
    </location>
</feature>
<dbReference type="PROSITE" id="PS50805">
    <property type="entry name" value="KRAB"/>
    <property type="match status" value="2"/>
</dbReference>
<keyword evidence="5" id="KW-0677">Repeat</keyword>
<feature type="domain" description="C2H2-type" evidence="14">
    <location>
        <begin position="917"/>
        <end position="944"/>
    </location>
</feature>
<dbReference type="SMART" id="SM00431">
    <property type="entry name" value="SCAN"/>
    <property type="match status" value="1"/>
</dbReference>
<evidence type="ECO:0000259" key="15">
    <source>
        <dbReference type="PROSITE" id="PS50804"/>
    </source>
</evidence>
<evidence type="ECO:0000256" key="6">
    <source>
        <dbReference type="ARBA" id="ARBA00022771"/>
    </source>
</evidence>
<evidence type="ECO:0000259" key="14">
    <source>
        <dbReference type="PROSITE" id="PS50157"/>
    </source>
</evidence>
<dbReference type="InterPro" id="IPR036236">
    <property type="entry name" value="Znf_C2H2_sf"/>
</dbReference>
<dbReference type="InterPro" id="IPR036051">
    <property type="entry name" value="KRAB_dom_sf"/>
</dbReference>
<feature type="domain" description="C2H2-type" evidence="14">
    <location>
        <begin position="861"/>
        <end position="888"/>
    </location>
</feature>
<dbReference type="SUPFAM" id="SSF109640">
    <property type="entry name" value="KRAB domain (Kruppel-associated box)"/>
    <property type="match status" value="2"/>
</dbReference>
<name>A0A6I9XYY0_9SAUR</name>
<dbReference type="SUPFAM" id="SSF57667">
    <property type="entry name" value="beta-beta-alpha zinc fingers"/>
    <property type="match status" value="8"/>
</dbReference>
<dbReference type="GO" id="GO:0008270">
    <property type="term" value="F:zinc ion binding"/>
    <property type="evidence" value="ECO:0007669"/>
    <property type="project" value="UniProtKB-KW"/>
</dbReference>
<dbReference type="PROSITE" id="PS00028">
    <property type="entry name" value="ZINC_FINGER_C2H2_1"/>
    <property type="match status" value="12"/>
</dbReference>
<keyword evidence="17" id="KW-1185">Reference proteome</keyword>
<evidence type="ECO:0000256" key="8">
    <source>
        <dbReference type="ARBA" id="ARBA00023015"/>
    </source>
</evidence>
<dbReference type="InterPro" id="IPR003309">
    <property type="entry name" value="SCAN_dom"/>
</dbReference>
<dbReference type="GeneID" id="106546669"/>
<keyword evidence="10" id="KW-0804">Transcription</keyword>
<dbReference type="FunFam" id="3.30.160.60:FF:002063">
    <property type="entry name" value="RB associated KRAB zinc finger"/>
    <property type="match status" value="1"/>
</dbReference>
<feature type="domain" description="C2H2-type" evidence="14">
    <location>
        <begin position="889"/>
        <end position="916"/>
    </location>
</feature>
<dbReference type="Gene3D" id="3.30.160.60">
    <property type="entry name" value="Classic Zinc Finger"/>
    <property type="match status" value="14"/>
</dbReference>
<dbReference type="FunFam" id="3.30.160.60:FF:000514">
    <property type="entry name" value="Uncharacterized protein"/>
    <property type="match status" value="1"/>
</dbReference>
<evidence type="ECO:0000259" key="16">
    <source>
        <dbReference type="PROSITE" id="PS50805"/>
    </source>
</evidence>
<keyword evidence="4" id="KW-0479">Metal-binding</keyword>
<protein>
    <submittedName>
        <fullName evidence="18">Zinc finger protein 880-like</fullName>
    </submittedName>
</protein>
<evidence type="ECO:0000256" key="7">
    <source>
        <dbReference type="ARBA" id="ARBA00022833"/>
    </source>
</evidence>
<comment type="subcellular location">
    <subcellularLocation>
        <location evidence="2">Nucleus</location>
    </subcellularLocation>
</comment>
<keyword evidence="7" id="KW-0862">Zinc</keyword>
<dbReference type="GO" id="GO:0005634">
    <property type="term" value="C:nucleus"/>
    <property type="evidence" value="ECO:0007669"/>
    <property type="project" value="UniProtKB-SubCell"/>
</dbReference>
<dbReference type="CDD" id="cd07765">
    <property type="entry name" value="KRAB_A-box"/>
    <property type="match status" value="2"/>
</dbReference>
<evidence type="ECO:0000256" key="10">
    <source>
        <dbReference type="ARBA" id="ARBA00023163"/>
    </source>
</evidence>
<feature type="domain" description="C2H2-type" evidence="14">
    <location>
        <begin position="331"/>
        <end position="358"/>
    </location>
</feature>
<feature type="domain" description="C2H2-type" evidence="14">
    <location>
        <begin position="415"/>
        <end position="442"/>
    </location>
</feature>
<dbReference type="GO" id="GO:0003677">
    <property type="term" value="F:DNA binding"/>
    <property type="evidence" value="ECO:0007669"/>
    <property type="project" value="UniProtKB-KW"/>
</dbReference>
<evidence type="ECO:0000256" key="3">
    <source>
        <dbReference type="ARBA" id="ARBA00006991"/>
    </source>
</evidence>
<evidence type="ECO:0000256" key="1">
    <source>
        <dbReference type="ARBA" id="ARBA00003767"/>
    </source>
</evidence>
<dbReference type="SMART" id="SM00355">
    <property type="entry name" value="ZnF_C2H2"/>
    <property type="match status" value="13"/>
</dbReference>
<dbReference type="FunFam" id="3.30.160.60:FF:001997">
    <property type="entry name" value="Uncharacterized protein"/>
    <property type="match status" value="1"/>
</dbReference>
<reference evidence="18" key="1">
    <citation type="submission" date="2025-08" db="UniProtKB">
        <authorList>
            <consortium name="RefSeq"/>
        </authorList>
    </citation>
    <scope>IDENTIFICATION</scope>
    <source>
        <tissue evidence="18">Skeletal muscle</tissue>
    </source>
</reference>
<accession>A0A6I9XYY0</accession>
<evidence type="ECO:0000256" key="12">
    <source>
        <dbReference type="PROSITE-ProRule" id="PRU00042"/>
    </source>
</evidence>
<sequence length="1031" mass="117755">METQPLAKEGSGKGPSAAQPGKVWKLWTSTGQKILEEETNLPSEVPPQNFIQYWGPEGPRGLCSRIHDFCRRWLRPEKHTKAQMLDLVVLEQLLFLLPPEMEGWLRECGAETSSQAVALAEGFLLSQAEEQKEQAELQCCTVEIRDSEGKKNASNPPQKLFFSGIPWKDPSQITLGEKQRMKISGFYDGVQTVVESPNQESLVSFEEVAVYFSEEEWSQLDPDQKALHSEVMLENHRNVVSLLGNNGQENQDSCELFQVKKAKDGTEKLGFEMEFESHERIQSNNWNQASSSSTDAPMQDFLAQQEKIRKTNVGNIIKDKLHVDEHYLTQNKCKEHDNMFKSGSNLISHKRIHSGEKQYKCMECGKTFARNSGLRNHKRIHTGEKPYKCMECGKSFTVCNRLTKHKRIHTGEKPYKCMECGKTFVQKSNLISHKIIHTGEKPYKCMECGKTFAQCSYLSSHKRIHAEQKPYKCMECGKTFAQSNALTSHSRIHTGEKPYKCTECGKTYAQNGSLTYHKRTHTREKVSSNSNSTTNLSTSPKSFIAVFEQFTKSAYRPKKSRSSHRLNQLLPPAMESWVRECGAETSSQAVALAEGFLLSQAEEQKEQVHLQCCTVGIRDPEEEKNPSNPSQNLFFRRIPWKDQSRDTIGEKQRMKFSGFYNGPQTAVEPPNQDLVSFEEVAVYFSEEEWSQLDPDQKALHSEVMLENHRNVVSLGNSGQEKQDSCELFQVINLKDGTDKFGFRMDFESHEKTQSNDWNQKSSSSTDAPMQEFLAQQEKIRKKNIGNSVKLIKDKLHVDEHCLTQNKFKEYDNMFRSGSNLISHKRIHLGKKPYKCVECGKTFTHSNGLRNHKTTHTGEKPYKCMECGKTFTLSNRLTIHKKIHTGEKPFKCMECGKTFARRCNLISHKMIHTGEKPYKCMECGKTFAQRGNLISHKMIHSEDKPFKCIECGKTFTNSNALTSHNRIHTGEKPYKCMECGKTFAHNGNLTSHKRIHVQDKVYSNSNSTLDLYTTAQSFIAVFEQFTKSAYCP</sequence>
<dbReference type="PANTHER" id="PTHR16515">
    <property type="entry name" value="PR DOMAIN ZINC FINGER PROTEIN"/>
    <property type="match status" value="1"/>
</dbReference>
<dbReference type="KEGG" id="tsr:106546669"/>
<dbReference type="InterPro" id="IPR038269">
    <property type="entry name" value="SCAN_sf"/>
</dbReference>
<dbReference type="Proteomes" id="UP000504617">
    <property type="component" value="Unplaced"/>
</dbReference>
<feature type="domain" description="C2H2-type" evidence="14">
    <location>
        <begin position="499"/>
        <end position="526"/>
    </location>
</feature>
<dbReference type="FunFam" id="3.30.160.60:FF:000829">
    <property type="entry name" value="zinc finger protein 510"/>
    <property type="match status" value="1"/>
</dbReference>
<evidence type="ECO:0000313" key="18">
    <source>
        <dbReference type="RefSeq" id="XP_013919066.1"/>
    </source>
</evidence>
<keyword evidence="6 12" id="KW-0863">Zinc-finger</keyword>
<dbReference type="FunFam" id="3.30.160.60:FF:000003">
    <property type="entry name" value="Zinc finger protein 3 homolog"/>
    <property type="match status" value="1"/>
</dbReference>
<evidence type="ECO:0000256" key="9">
    <source>
        <dbReference type="ARBA" id="ARBA00023125"/>
    </source>
</evidence>
<dbReference type="InterPro" id="IPR050331">
    <property type="entry name" value="Zinc_finger"/>
</dbReference>
<dbReference type="Pfam" id="PF02023">
    <property type="entry name" value="SCAN"/>
    <property type="match status" value="1"/>
</dbReference>
<dbReference type="FunFam" id="3.30.160.60:FF:002090">
    <property type="entry name" value="Zinc finger protein 473"/>
    <property type="match status" value="1"/>
</dbReference>
<dbReference type="GO" id="GO:0006355">
    <property type="term" value="P:regulation of DNA-templated transcription"/>
    <property type="evidence" value="ECO:0007669"/>
    <property type="project" value="InterPro"/>
</dbReference>
<dbReference type="SUPFAM" id="SSF47353">
    <property type="entry name" value="Retrovirus capsid dimerization domain-like"/>
    <property type="match status" value="1"/>
</dbReference>
<dbReference type="AlphaFoldDB" id="A0A6I9XYY0"/>
<dbReference type="Pfam" id="PF00096">
    <property type="entry name" value="zf-C2H2"/>
    <property type="match status" value="12"/>
</dbReference>
<keyword evidence="9" id="KW-0238">DNA-binding</keyword>
<feature type="domain" description="SCAN box" evidence="15">
    <location>
        <begin position="51"/>
        <end position="123"/>
    </location>
</feature>
<gene>
    <name evidence="18" type="primary">LOC106546669</name>
</gene>
<dbReference type="PROSITE" id="PS50804">
    <property type="entry name" value="SCAN_BOX"/>
    <property type="match status" value="1"/>
</dbReference>
<feature type="domain" description="C2H2-type" evidence="14">
    <location>
        <begin position="387"/>
        <end position="414"/>
    </location>
</feature>
<dbReference type="FunFam" id="3.30.160.60:FF:002343">
    <property type="entry name" value="Zinc finger protein 33A"/>
    <property type="match status" value="5"/>
</dbReference>
<evidence type="ECO:0000256" key="5">
    <source>
        <dbReference type="ARBA" id="ARBA00022737"/>
    </source>
</evidence>
<proteinExistence type="inferred from homology"/>
<dbReference type="InterPro" id="IPR001909">
    <property type="entry name" value="KRAB"/>
</dbReference>
<evidence type="ECO:0000256" key="4">
    <source>
        <dbReference type="ARBA" id="ARBA00022723"/>
    </source>
</evidence>
<dbReference type="PANTHER" id="PTHR16515:SF57">
    <property type="entry name" value="ZINC FINGER PROTEIN 154-LIKE"/>
    <property type="match status" value="1"/>
</dbReference>
<dbReference type="Gene3D" id="1.10.4020.10">
    <property type="entry name" value="DNA breaking-rejoining enzymes"/>
    <property type="match status" value="2"/>
</dbReference>
<evidence type="ECO:0000256" key="11">
    <source>
        <dbReference type="ARBA" id="ARBA00023242"/>
    </source>
</evidence>
<evidence type="ECO:0000256" key="13">
    <source>
        <dbReference type="SAM" id="MobiDB-lite"/>
    </source>
</evidence>
<evidence type="ECO:0000313" key="17">
    <source>
        <dbReference type="Proteomes" id="UP000504617"/>
    </source>
</evidence>
<evidence type="ECO:0000256" key="2">
    <source>
        <dbReference type="ARBA" id="ARBA00004123"/>
    </source>
</evidence>
<feature type="domain" description="C2H2-type" evidence="14">
    <location>
        <begin position="973"/>
        <end position="1000"/>
    </location>
</feature>
<keyword evidence="11" id="KW-0539">Nucleus</keyword>
<dbReference type="RefSeq" id="XP_013919066.1">
    <property type="nucleotide sequence ID" value="XM_014063591.1"/>
</dbReference>
<feature type="domain" description="C2H2-type" evidence="14">
    <location>
        <begin position="359"/>
        <end position="386"/>
    </location>
</feature>
<organism evidence="17 18">
    <name type="scientific">Thamnophis sirtalis</name>
    <dbReference type="NCBI Taxonomy" id="35019"/>
    <lineage>
        <taxon>Eukaryota</taxon>
        <taxon>Metazoa</taxon>
        <taxon>Chordata</taxon>
        <taxon>Craniata</taxon>
        <taxon>Vertebrata</taxon>
        <taxon>Euteleostomi</taxon>
        <taxon>Lepidosauria</taxon>
        <taxon>Squamata</taxon>
        <taxon>Bifurcata</taxon>
        <taxon>Unidentata</taxon>
        <taxon>Episquamata</taxon>
        <taxon>Toxicofera</taxon>
        <taxon>Serpentes</taxon>
        <taxon>Colubroidea</taxon>
        <taxon>Colubridae</taxon>
        <taxon>Natricinae</taxon>
        <taxon>Thamnophis</taxon>
    </lineage>
</organism>
<keyword evidence="8" id="KW-0805">Transcription regulation</keyword>
<dbReference type="PROSITE" id="PS50157">
    <property type="entry name" value="ZINC_FINGER_C2H2_2"/>
    <property type="match status" value="13"/>
</dbReference>
<feature type="region of interest" description="Disordered" evidence="13">
    <location>
        <begin position="1"/>
        <end position="21"/>
    </location>
</feature>
<comment type="function">
    <text evidence="1">May be involved in transcriptional regulation.</text>
</comment>
<feature type="domain" description="KRAB" evidence="16">
    <location>
        <begin position="203"/>
        <end position="281"/>
    </location>
</feature>
<comment type="similarity">
    <text evidence="3">Belongs to the krueppel C2H2-type zinc-finger protein family.</text>
</comment>
<feature type="domain" description="C2H2-type" evidence="14">
    <location>
        <begin position="443"/>
        <end position="470"/>
    </location>
</feature>
<feature type="domain" description="C2H2-type" evidence="14">
    <location>
        <begin position="471"/>
        <end position="498"/>
    </location>
</feature>